<dbReference type="AlphaFoldDB" id="A0A3D8MD64"/>
<keyword evidence="2" id="KW-1185">Reference proteome</keyword>
<reference evidence="2" key="1">
    <citation type="submission" date="2018-08" db="EMBL/GenBank/DDBJ databases">
        <authorList>
            <person name="Zhang J."/>
            <person name="Du Z.-J."/>
        </authorList>
    </citation>
    <scope>NUCLEOTIDE SEQUENCE [LARGE SCALE GENOMIC DNA]</scope>
    <source>
        <strain evidence="2">KCTC 52655</strain>
    </source>
</reference>
<evidence type="ECO:0000313" key="2">
    <source>
        <dbReference type="Proteomes" id="UP000256561"/>
    </source>
</evidence>
<sequence length="370" mass="41033">MHDRLTGVPASAAVLDEMETLIANGQDNEAAQLAMQNPAFYNVTLKHWITPWTNESFDVFAPLNDYTATVIGVIRDDVDFRQILSGDLIYVGDDSLGLPAYSNSSNSHYQAMEDTHTDLKANLVRAQQSSVTGLPTEATAGVLTSRAAAKSFFKDGTNRAMFRFTLINHLCTDMEGVADITRPPDRVRQDVSRSPGGDSRLFHNSCVGCHSGMDPMAQAFAYYNYAYDTEADPDGLNGQLSYHRDGQTDPETGLRVQAKYWINSNNFVHGYITTSDAWENYWRSGPNQNLGWSDSLPGQGEGAKSMGQELANSARFARCQVSKVFEEVCLRKPQDAQDRNQIDFITDQFTANGYRMKQVFADTASYCKGE</sequence>
<dbReference type="OrthoDB" id="5753229at2"/>
<evidence type="ECO:0000313" key="1">
    <source>
        <dbReference type="EMBL" id="RDV28235.1"/>
    </source>
</evidence>
<name>A0A3D8MD64_9ALTE</name>
<accession>A0A3D8MD64</accession>
<dbReference type="EMBL" id="QRHA01000002">
    <property type="protein sequence ID" value="RDV28235.1"/>
    <property type="molecule type" value="Genomic_DNA"/>
</dbReference>
<organism evidence="1 2">
    <name type="scientific">Alteromonas aestuariivivens</name>
    <dbReference type="NCBI Taxonomy" id="1938339"/>
    <lineage>
        <taxon>Bacteria</taxon>
        <taxon>Pseudomonadati</taxon>
        <taxon>Pseudomonadota</taxon>
        <taxon>Gammaproteobacteria</taxon>
        <taxon>Alteromonadales</taxon>
        <taxon>Alteromonadaceae</taxon>
        <taxon>Alteromonas/Salinimonas group</taxon>
        <taxon>Alteromonas</taxon>
    </lineage>
</organism>
<proteinExistence type="predicted"/>
<gene>
    <name evidence="1" type="ORF">DXV75_04250</name>
</gene>
<dbReference type="Proteomes" id="UP000256561">
    <property type="component" value="Unassembled WGS sequence"/>
</dbReference>
<protein>
    <recommendedName>
        <fullName evidence="3">DUF1585 domain-containing protein</fullName>
    </recommendedName>
</protein>
<comment type="caution">
    <text evidence="1">The sequence shown here is derived from an EMBL/GenBank/DDBJ whole genome shotgun (WGS) entry which is preliminary data.</text>
</comment>
<evidence type="ECO:0008006" key="3">
    <source>
        <dbReference type="Google" id="ProtNLM"/>
    </source>
</evidence>